<dbReference type="SUPFAM" id="SSF50022">
    <property type="entry name" value="ISP domain"/>
    <property type="match status" value="1"/>
</dbReference>
<dbReference type="PRINTS" id="PR00090">
    <property type="entry name" value="RNGDIOXGNASE"/>
</dbReference>
<evidence type="ECO:0000256" key="1">
    <source>
        <dbReference type="ARBA" id="ARBA00001962"/>
    </source>
</evidence>
<dbReference type="InterPro" id="IPR036922">
    <property type="entry name" value="Rieske_2Fe-2S_sf"/>
</dbReference>
<dbReference type="AlphaFoldDB" id="A0A7V8NSD7"/>
<accession>A0A7V8NSD7</accession>
<organism evidence="8 9">
    <name type="scientific">Candidatus Acidiferrum panamense</name>
    <dbReference type="NCBI Taxonomy" id="2741543"/>
    <lineage>
        <taxon>Bacteria</taxon>
        <taxon>Pseudomonadati</taxon>
        <taxon>Acidobacteriota</taxon>
        <taxon>Terriglobia</taxon>
        <taxon>Candidatus Acidiferrales</taxon>
        <taxon>Candidatus Acidiferrum</taxon>
    </lineage>
</organism>
<proteinExistence type="predicted"/>
<dbReference type="Gene3D" id="3.90.380.10">
    <property type="entry name" value="Naphthalene 1,2-dioxygenase Alpha Subunit, Chain A, domain 1"/>
    <property type="match status" value="1"/>
</dbReference>
<keyword evidence="4" id="KW-0560">Oxidoreductase</keyword>
<evidence type="ECO:0000256" key="3">
    <source>
        <dbReference type="ARBA" id="ARBA00022723"/>
    </source>
</evidence>
<dbReference type="SUPFAM" id="SSF55961">
    <property type="entry name" value="Bet v1-like"/>
    <property type="match status" value="1"/>
</dbReference>
<keyword evidence="2" id="KW-0001">2Fe-2S</keyword>
<dbReference type="CDD" id="cd03469">
    <property type="entry name" value="Rieske_RO_Alpha_N"/>
    <property type="match status" value="1"/>
</dbReference>
<dbReference type="InterPro" id="IPR015879">
    <property type="entry name" value="Ring_hydroxy_dOase_asu_C_dom"/>
</dbReference>
<dbReference type="PANTHER" id="PTHR43756">
    <property type="entry name" value="CHOLINE MONOOXYGENASE, CHLOROPLASTIC"/>
    <property type="match status" value="1"/>
</dbReference>
<dbReference type="Pfam" id="PF00355">
    <property type="entry name" value="Rieske"/>
    <property type="match status" value="1"/>
</dbReference>
<dbReference type="GO" id="GO:0005506">
    <property type="term" value="F:iron ion binding"/>
    <property type="evidence" value="ECO:0007669"/>
    <property type="project" value="InterPro"/>
</dbReference>
<evidence type="ECO:0000256" key="4">
    <source>
        <dbReference type="ARBA" id="ARBA00023002"/>
    </source>
</evidence>
<keyword evidence="5" id="KW-0408">Iron</keyword>
<keyword evidence="3" id="KW-0479">Metal-binding</keyword>
<dbReference type="Proteomes" id="UP000567293">
    <property type="component" value="Unassembled WGS sequence"/>
</dbReference>
<evidence type="ECO:0000313" key="8">
    <source>
        <dbReference type="EMBL" id="MBA0086526.1"/>
    </source>
</evidence>
<evidence type="ECO:0000313" key="9">
    <source>
        <dbReference type="Proteomes" id="UP000567293"/>
    </source>
</evidence>
<feature type="domain" description="Rieske" evidence="7">
    <location>
        <begin position="47"/>
        <end position="155"/>
    </location>
</feature>
<feature type="non-terminal residue" evidence="8">
    <location>
        <position position="218"/>
    </location>
</feature>
<evidence type="ECO:0000259" key="7">
    <source>
        <dbReference type="PROSITE" id="PS51296"/>
    </source>
</evidence>
<evidence type="ECO:0000256" key="5">
    <source>
        <dbReference type="ARBA" id="ARBA00023004"/>
    </source>
</evidence>
<dbReference type="PROSITE" id="PS51296">
    <property type="entry name" value="RIESKE"/>
    <property type="match status" value="1"/>
</dbReference>
<comment type="caution">
    <text evidence="8">The sequence shown here is derived from an EMBL/GenBank/DDBJ whole genome shotgun (WGS) entry which is preliminary data.</text>
</comment>
<dbReference type="PANTHER" id="PTHR43756:SF5">
    <property type="entry name" value="CHOLINE MONOOXYGENASE, CHLOROPLASTIC"/>
    <property type="match status" value="1"/>
</dbReference>
<dbReference type="InterPro" id="IPR001663">
    <property type="entry name" value="Rng_hydr_dOase-A"/>
</dbReference>
<evidence type="ECO:0000256" key="2">
    <source>
        <dbReference type="ARBA" id="ARBA00022714"/>
    </source>
</evidence>
<dbReference type="InterPro" id="IPR017941">
    <property type="entry name" value="Rieske_2Fe-2S"/>
</dbReference>
<dbReference type="Pfam" id="PF00848">
    <property type="entry name" value="Ring_hydroxyl_A"/>
    <property type="match status" value="1"/>
</dbReference>
<dbReference type="GO" id="GO:0051537">
    <property type="term" value="F:2 iron, 2 sulfur cluster binding"/>
    <property type="evidence" value="ECO:0007669"/>
    <property type="project" value="UniProtKB-KW"/>
</dbReference>
<reference evidence="8" key="1">
    <citation type="submission" date="2020-06" db="EMBL/GenBank/DDBJ databases">
        <title>Legume-microbial interactions unlock mineral nutrients during tropical forest succession.</title>
        <authorList>
            <person name="Epihov D.Z."/>
        </authorList>
    </citation>
    <scope>NUCLEOTIDE SEQUENCE [LARGE SCALE GENOMIC DNA]</scope>
    <source>
        <strain evidence="8">Pan2503</strain>
    </source>
</reference>
<keyword evidence="8" id="KW-0223">Dioxygenase</keyword>
<keyword evidence="9" id="KW-1185">Reference proteome</keyword>
<dbReference type="EMBL" id="JACDQQ010001558">
    <property type="protein sequence ID" value="MBA0086526.1"/>
    <property type="molecule type" value="Genomic_DNA"/>
</dbReference>
<dbReference type="GO" id="GO:0051213">
    <property type="term" value="F:dioxygenase activity"/>
    <property type="evidence" value="ECO:0007669"/>
    <property type="project" value="UniProtKB-KW"/>
</dbReference>
<comment type="cofactor">
    <cofactor evidence="1">
        <name>Fe cation</name>
        <dbReference type="ChEBI" id="CHEBI:24875"/>
    </cofactor>
</comment>
<name>A0A7V8NSD7_9BACT</name>
<evidence type="ECO:0000256" key="6">
    <source>
        <dbReference type="ARBA" id="ARBA00023014"/>
    </source>
</evidence>
<sequence>MERDVSDLLSLYNPHDPLDHASTIPSPWYFDTQIEELEQQSVFGRTWQVVGRADQVRNKGEFFTADLAGEPIVVARGEDSRLRAFYNVCRHHAAAVVTEAAGRARLFRCPYHGWTYGIDGVLKGVLEFEGVCNFDRAKNGLVPVKVDAWENFVFVNLDGQAAPLEDFLGKVPGIVAPLELSKKMKFFDRRVYTLQCNWKVYVDNYLDGGYHVPHAHKG</sequence>
<gene>
    <name evidence="8" type="ORF">HRJ53_16220</name>
</gene>
<keyword evidence="6" id="KW-0411">Iron-sulfur</keyword>
<dbReference type="Gene3D" id="2.102.10.10">
    <property type="entry name" value="Rieske [2Fe-2S] iron-sulphur domain"/>
    <property type="match status" value="1"/>
</dbReference>
<protein>
    <submittedName>
        <fullName evidence="8">Aromatic ring-hydroxylating dioxygenase subunit alpha</fullName>
    </submittedName>
</protein>